<dbReference type="Proteomes" id="UP000248614">
    <property type="component" value="Unassembled WGS sequence"/>
</dbReference>
<comment type="caution">
    <text evidence="1">The sequence shown here is derived from an EMBL/GenBank/DDBJ whole genome shotgun (WGS) entry which is preliminary data.</text>
</comment>
<dbReference type="AlphaFoldDB" id="A0A2W4Z7K9"/>
<dbReference type="EMBL" id="QFNF01000012">
    <property type="protein sequence ID" value="PZO78330.1"/>
    <property type="molecule type" value="Genomic_DNA"/>
</dbReference>
<protein>
    <submittedName>
        <fullName evidence="1">Uncharacterized protein</fullName>
    </submittedName>
</protein>
<reference evidence="1 2" key="1">
    <citation type="submission" date="2017-08" db="EMBL/GenBank/DDBJ databases">
        <title>Infants hospitalized years apart are colonized by the same room-sourced microbial strains.</title>
        <authorList>
            <person name="Brooks B."/>
            <person name="Olm M.R."/>
            <person name="Firek B.A."/>
            <person name="Baker R."/>
            <person name="Thomas B.C."/>
            <person name="Morowitz M.J."/>
            <person name="Banfield J.F."/>
        </authorList>
    </citation>
    <scope>NUCLEOTIDE SEQUENCE [LARGE SCALE GENOMIC DNA]</scope>
    <source>
        <strain evidence="1">S2_018_000_R3_110</strain>
    </source>
</reference>
<sequence length="62" mass="7099">MERAYLAFCRAIGARASILDSVMWMTMRQLPPSIAITMTPRPQNKIEPKRRGRIDGAQLRLI</sequence>
<organism evidence="1 2">
    <name type="scientific">Sphingomonas hengshuiensis</name>
    <dbReference type="NCBI Taxonomy" id="1609977"/>
    <lineage>
        <taxon>Bacteria</taxon>
        <taxon>Pseudomonadati</taxon>
        <taxon>Pseudomonadota</taxon>
        <taxon>Alphaproteobacteria</taxon>
        <taxon>Sphingomonadales</taxon>
        <taxon>Sphingomonadaceae</taxon>
        <taxon>Sphingomonas</taxon>
    </lineage>
</organism>
<name>A0A2W4Z7K9_9SPHN</name>
<gene>
    <name evidence="1" type="ORF">DI632_06645</name>
</gene>
<evidence type="ECO:0000313" key="2">
    <source>
        <dbReference type="Proteomes" id="UP000248614"/>
    </source>
</evidence>
<proteinExistence type="predicted"/>
<accession>A0A2W4Z7K9</accession>
<evidence type="ECO:0000313" key="1">
    <source>
        <dbReference type="EMBL" id="PZO78330.1"/>
    </source>
</evidence>